<proteinExistence type="predicted"/>
<keyword evidence="1" id="KW-0732">Signal</keyword>
<dbReference type="AlphaFoldDB" id="W6S7M7"/>
<feature type="signal peptide" evidence="1">
    <location>
        <begin position="1"/>
        <end position="27"/>
    </location>
</feature>
<dbReference type="Gene3D" id="3.20.20.80">
    <property type="entry name" value="Glycosidases"/>
    <property type="match status" value="1"/>
</dbReference>
<dbReference type="KEGG" id="clt:CM240_3280"/>
<name>W6S7M7_9CLOT</name>
<feature type="chain" id="PRO_5039090352" evidence="1">
    <location>
        <begin position="28"/>
        <end position="290"/>
    </location>
</feature>
<dbReference type="SUPFAM" id="SSF51445">
    <property type="entry name" value="(Trans)glycosidases"/>
    <property type="match status" value="1"/>
</dbReference>
<feature type="domain" description="Glycoside hydrolase family 44 catalytic" evidence="2">
    <location>
        <begin position="82"/>
        <end position="290"/>
    </location>
</feature>
<dbReference type="GO" id="GO:0016787">
    <property type="term" value="F:hydrolase activity"/>
    <property type="evidence" value="ECO:0007669"/>
    <property type="project" value="UniProtKB-KW"/>
</dbReference>
<dbReference type="Pfam" id="PF12891">
    <property type="entry name" value="Glyco_hydro_44"/>
    <property type="match status" value="1"/>
</dbReference>
<dbReference type="Proteomes" id="UP000019426">
    <property type="component" value="Chromosome M2/40_rep2"/>
</dbReference>
<evidence type="ECO:0000313" key="3">
    <source>
        <dbReference type="EMBL" id="CDM70397.1"/>
    </source>
</evidence>
<evidence type="ECO:0000256" key="1">
    <source>
        <dbReference type="SAM" id="SignalP"/>
    </source>
</evidence>
<evidence type="ECO:0000259" key="2">
    <source>
        <dbReference type="Pfam" id="PF12891"/>
    </source>
</evidence>
<dbReference type="eggNOG" id="COG2730">
    <property type="taxonomic scope" value="Bacteria"/>
</dbReference>
<dbReference type="STRING" id="1216932.CM240_3280"/>
<keyword evidence="3" id="KW-0378">Hydrolase</keyword>
<gene>
    <name evidence="3" type="ORF">CM240_3280</name>
</gene>
<accession>W6S7M7</accession>
<reference evidence="3 4" key="1">
    <citation type="submission" date="2013-11" db="EMBL/GenBank/DDBJ databases">
        <title>Complete genome sequence of Clostridum sp. M2/40.</title>
        <authorList>
            <person name="Wibberg D."/>
            <person name="Puehler A."/>
            <person name="Schlueter A."/>
        </authorList>
    </citation>
    <scope>NUCLEOTIDE SEQUENCE [LARGE SCALE GENOMIC DNA]</scope>
    <source>
        <strain evidence="4">M2/40</strain>
    </source>
</reference>
<dbReference type="InterPro" id="IPR024745">
    <property type="entry name" value="GH44_cat"/>
</dbReference>
<dbReference type="EMBL" id="HG917869">
    <property type="protein sequence ID" value="CDM70397.1"/>
    <property type="molecule type" value="Genomic_DNA"/>
</dbReference>
<organism evidence="3 4">
    <name type="scientific">Clostridium bornimense</name>
    <dbReference type="NCBI Taxonomy" id="1216932"/>
    <lineage>
        <taxon>Bacteria</taxon>
        <taxon>Bacillati</taxon>
        <taxon>Bacillota</taxon>
        <taxon>Clostridia</taxon>
        <taxon>Eubacteriales</taxon>
        <taxon>Clostridiaceae</taxon>
        <taxon>Clostridium</taxon>
    </lineage>
</organism>
<dbReference type="HOGENOM" id="CLU_958787_0_0_9"/>
<evidence type="ECO:0000313" key="4">
    <source>
        <dbReference type="Proteomes" id="UP000019426"/>
    </source>
</evidence>
<protein>
    <submittedName>
        <fullName evidence="3">Glycoside hydrolase family 44</fullName>
    </submittedName>
</protein>
<dbReference type="InterPro" id="IPR017853">
    <property type="entry name" value="GH"/>
</dbReference>
<keyword evidence="4" id="KW-1185">Reference proteome</keyword>
<sequence>MKNKRLLSVLLSTTLLTSIISSQFTMASSETFDVNISVNTKEDRTKISPYIYGTNFDDLSATVNSRRFGGNRLTAYNWENNASSAGSDWNQSSDNHLVNGLSSSKQNEPGAAVTDFHDTNIKNDIDYSLVTLQMAGYVAKDTNGTVNEWEKAPSNRWAEVKVSKGSSLSTTPNTNDNYVYMDEFINFLVTKYGKSNTTKGIKGYSLDNEPALWSENHPRIHSNKVTCSELISKSVELSKALKKIDSNAETFGPALYGFSAYDSLQDASDWGQYKNDYDWFIDYYLDEMKK</sequence>
<dbReference type="RefSeq" id="WP_162148700.1">
    <property type="nucleotide sequence ID" value="NZ_HG917869.1"/>
</dbReference>
<dbReference type="PATRIC" id="fig|1216932.3.peg.3254"/>